<organism evidence="2 3">
    <name type="scientific">Macrolepiota fuliginosa MF-IS2</name>
    <dbReference type="NCBI Taxonomy" id="1400762"/>
    <lineage>
        <taxon>Eukaryota</taxon>
        <taxon>Fungi</taxon>
        <taxon>Dikarya</taxon>
        <taxon>Basidiomycota</taxon>
        <taxon>Agaricomycotina</taxon>
        <taxon>Agaricomycetes</taxon>
        <taxon>Agaricomycetidae</taxon>
        <taxon>Agaricales</taxon>
        <taxon>Agaricineae</taxon>
        <taxon>Agaricaceae</taxon>
        <taxon>Macrolepiota</taxon>
    </lineage>
</organism>
<feature type="compositionally biased region" description="Polar residues" evidence="1">
    <location>
        <begin position="24"/>
        <end position="35"/>
    </location>
</feature>
<feature type="region of interest" description="Disordered" evidence="1">
    <location>
        <begin position="455"/>
        <end position="509"/>
    </location>
</feature>
<accession>A0A9P5XIS6</accession>
<feature type="compositionally biased region" description="Polar residues" evidence="1">
    <location>
        <begin position="490"/>
        <end position="503"/>
    </location>
</feature>
<dbReference type="Proteomes" id="UP000807342">
    <property type="component" value="Unassembled WGS sequence"/>
</dbReference>
<reference evidence="2" key="1">
    <citation type="submission" date="2020-11" db="EMBL/GenBank/DDBJ databases">
        <authorList>
            <consortium name="DOE Joint Genome Institute"/>
            <person name="Ahrendt S."/>
            <person name="Riley R."/>
            <person name="Andreopoulos W."/>
            <person name="Labutti K."/>
            <person name="Pangilinan J."/>
            <person name="Ruiz-Duenas F.J."/>
            <person name="Barrasa J.M."/>
            <person name="Sanchez-Garcia M."/>
            <person name="Camarero S."/>
            <person name="Miyauchi S."/>
            <person name="Serrano A."/>
            <person name="Linde D."/>
            <person name="Babiker R."/>
            <person name="Drula E."/>
            <person name="Ayuso-Fernandez I."/>
            <person name="Pacheco R."/>
            <person name="Padilla G."/>
            <person name="Ferreira P."/>
            <person name="Barriuso J."/>
            <person name="Kellner H."/>
            <person name="Castanera R."/>
            <person name="Alfaro M."/>
            <person name="Ramirez L."/>
            <person name="Pisabarro A.G."/>
            <person name="Kuo A."/>
            <person name="Tritt A."/>
            <person name="Lipzen A."/>
            <person name="He G."/>
            <person name="Yan M."/>
            <person name="Ng V."/>
            <person name="Cullen D."/>
            <person name="Martin F."/>
            <person name="Rosso M.-N."/>
            <person name="Henrissat B."/>
            <person name="Hibbett D."/>
            <person name="Martinez A.T."/>
            <person name="Grigoriev I.V."/>
        </authorList>
    </citation>
    <scope>NUCLEOTIDE SEQUENCE</scope>
    <source>
        <strain evidence="2">MF-IS2</strain>
    </source>
</reference>
<protein>
    <submittedName>
        <fullName evidence="2">Uncharacterized protein</fullName>
    </submittedName>
</protein>
<keyword evidence="3" id="KW-1185">Reference proteome</keyword>
<evidence type="ECO:0000313" key="3">
    <source>
        <dbReference type="Proteomes" id="UP000807342"/>
    </source>
</evidence>
<dbReference type="EMBL" id="MU151090">
    <property type="protein sequence ID" value="KAF9451169.1"/>
    <property type="molecule type" value="Genomic_DNA"/>
</dbReference>
<feature type="region of interest" description="Disordered" evidence="1">
    <location>
        <begin position="1"/>
        <end position="72"/>
    </location>
</feature>
<sequence length="743" mass="80501">MFNPRQYGTTQASAIAKRVHQEDLQPNESANSRRQTLPPKIAPTMPMSMRRGDGYSGTGGPAARGIPGHLRNRSSYVGERSRLSCVQASSSSGSSFKAPSRRNPAAGPEAEHRGATYLLTQRPLMHPRLTNPQFTLPIHYSDGNSSMPRNPHPPKRRKVNNPFSESGHTQEPASPVPSPDGFVRGPPRLGNAKNVFRPLPVTLQYQGTSTPVLRFEEREQGAPPSVALDSVTGRTSLDRSTPASRNPSSVHRQTPTPNPTVRRAVPLPPARLKQEQAGGRLPVVNPSTTSIRPRSSSTYLAARKDAPDSSGAKQQESIEPPVFPVVGTTTSLKDEPKLDSLPSLDLPLPPKPRSCEARFIPAAQVKTEGSNIQYLAADSVGSAKDAKTSPADTLLPPKPCISPKPSRVGITPPDTAKIGSLNVLAPPPPIELPPQPPRASCVRVRSHVARLRRPDAPPIVRPHNIHQPPAKWFPAEGTPILPRAPRPISKPTQMSPDTKSSTVLPLKPAAHRPAPIPAIHIKEKRPHDLPSSPRLHLPPRPSLPVKPAAFPIVRVKEESVGDLPVSTHISLFPRPPQPISCANMDAIATPKVEDVDSDLLPPLSTKLTTPPQLSSVDVKSIPEDTPKPIKQEPPDPAEVIIPQRRLVTESCSFYPIPDNCRKSVPGYKDNRIGFFRKECKRLQSFGLTKQKVIFRDDGLAIEWISPVPVWSDTLLPAPEVRVRGQITVECACCGPLPTPAAPA</sequence>
<feature type="region of interest" description="Disordered" evidence="1">
    <location>
        <begin position="133"/>
        <end position="194"/>
    </location>
</feature>
<feature type="region of interest" description="Disordered" evidence="1">
    <location>
        <begin position="603"/>
        <end position="635"/>
    </location>
</feature>
<name>A0A9P5XIS6_9AGAR</name>
<feature type="region of interest" description="Disordered" evidence="1">
    <location>
        <begin position="216"/>
        <end position="349"/>
    </location>
</feature>
<evidence type="ECO:0000313" key="2">
    <source>
        <dbReference type="EMBL" id="KAF9451169.1"/>
    </source>
</evidence>
<gene>
    <name evidence="2" type="ORF">P691DRAFT_773365</name>
</gene>
<evidence type="ECO:0000256" key="1">
    <source>
        <dbReference type="SAM" id="MobiDB-lite"/>
    </source>
</evidence>
<feature type="compositionally biased region" description="Polar residues" evidence="1">
    <location>
        <begin position="1"/>
        <end position="13"/>
    </location>
</feature>
<feature type="region of interest" description="Disordered" evidence="1">
    <location>
        <begin position="523"/>
        <end position="542"/>
    </location>
</feature>
<feature type="region of interest" description="Disordered" evidence="1">
    <location>
        <begin position="88"/>
        <end position="111"/>
    </location>
</feature>
<comment type="caution">
    <text evidence="2">The sequence shown here is derived from an EMBL/GenBank/DDBJ whole genome shotgun (WGS) entry which is preliminary data.</text>
</comment>
<feature type="compositionally biased region" description="Basic and acidic residues" evidence="1">
    <location>
        <begin position="620"/>
        <end position="633"/>
    </location>
</feature>
<dbReference type="AlphaFoldDB" id="A0A9P5XIS6"/>
<dbReference type="OrthoDB" id="3265156at2759"/>
<feature type="compositionally biased region" description="Low complexity" evidence="1">
    <location>
        <begin position="603"/>
        <end position="615"/>
    </location>
</feature>
<feature type="compositionally biased region" description="Polar residues" evidence="1">
    <location>
        <begin position="232"/>
        <end position="255"/>
    </location>
</feature>
<feature type="compositionally biased region" description="Polar residues" evidence="1">
    <location>
        <begin position="161"/>
        <end position="172"/>
    </location>
</feature>
<feature type="region of interest" description="Disordered" evidence="1">
    <location>
        <begin position="387"/>
        <end position="407"/>
    </location>
</feature>
<proteinExistence type="predicted"/>
<feature type="compositionally biased region" description="Low complexity" evidence="1">
    <location>
        <begin position="286"/>
        <end position="298"/>
    </location>
</feature>